<reference evidence="1" key="1">
    <citation type="submission" date="2021-09" db="EMBL/GenBank/DDBJ databases">
        <authorList>
            <consortium name="AG Swart"/>
            <person name="Singh M."/>
            <person name="Singh A."/>
            <person name="Seah K."/>
            <person name="Emmerich C."/>
        </authorList>
    </citation>
    <scope>NUCLEOTIDE SEQUENCE</scope>
    <source>
        <strain evidence="1">ATCC30299</strain>
    </source>
</reference>
<evidence type="ECO:0000313" key="1">
    <source>
        <dbReference type="EMBL" id="CAG9321328.1"/>
    </source>
</evidence>
<comment type="caution">
    <text evidence="1">The sequence shown here is derived from an EMBL/GenBank/DDBJ whole genome shotgun (WGS) entry which is preliminary data.</text>
</comment>
<evidence type="ECO:0000313" key="2">
    <source>
        <dbReference type="Proteomes" id="UP001162131"/>
    </source>
</evidence>
<dbReference type="InterPro" id="IPR036850">
    <property type="entry name" value="NDK-like_dom_sf"/>
</dbReference>
<proteinExistence type="predicted"/>
<name>A0AAU9JBG3_9CILI</name>
<organism evidence="1 2">
    <name type="scientific">Blepharisma stoltei</name>
    <dbReference type="NCBI Taxonomy" id="1481888"/>
    <lineage>
        <taxon>Eukaryota</taxon>
        <taxon>Sar</taxon>
        <taxon>Alveolata</taxon>
        <taxon>Ciliophora</taxon>
        <taxon>Postciliodesmatophora</taxon>
        <taxon>Heterotrichea</taxon>
        <taxon>Heterotrichida</taxon>
        <taxon>Blepharismidae</taxon>
        <taxon>Blepharisma</taxon>
    </lineage>
</organism>
<protein>
    <submittedName>
        <fullName evidence="1">Uncharacterized protein</fullName>
    </submittedName>
</protein>
<dbReference type="Proteomes" id="UP001162131">
    <property type="component" value="Unassembled WGS sequence"/>
</dbReference>
<gene>
    <name evidence="1" type="ORF">BSTOLATCC_MIC28613</name>
</gene>
<accession>A0AAU9JBG3</accession>
<dbReference type="AlphaFoldDB" id="A0AAU9JBG3"/>
<dbReference type="EMBL" id="CAJZBQ010000028">
    <property type="protein sequence ID" value="CAG9321328.1"/>
    <property type="molecule type" value="Genomic_DNA"/>
</dbReference>
<keyword evidence="2" id="KW-1185">Reference proteome</keyword>
<sequence length="550" mass="64180">MIERIKSLTPDLKSKAQKDVAQMHRNHESKVPELPVINKQLDAKKDNNIRSSSTLRPGKNQFIFSSRHHEKQVIGETRSTQRIKLKPINLTSTQNTVNSANEKSISPIKIREQLSDREKKDDVKIYEILNSFGGLSIKITSATIEYFNTRKKIIIPFNDLPYVLYENSEIKIAGRIKKFTNENEEWENNVSGISLVYMSLPLDYPYSVYRYKFERVLVMLTPNATRENRLEEIKIKLFSKGLMMKYHKIVILTPEIIEKLFSGKMQEIENRMTEAMCWEGFEALNVIQNLRENGGNLTEFLLWHDVIATKINAVFSDEEIKSWDFPIQKQTILFGHSFCLTLPMIIISIGSFSQEISVPLGLLKRFLQDNFVSWISILMSYLYSHNSLFLIGNKSIWISFVNYQGKDSILVFKAPELLFENHEINVKHEFSIRDISQLLEISANKKSDFLRFIISKTTIESGLKDQWKIHMDLGYHNYSGNLSYLKNIDEEIEFFSDLKVRCQFKLPIVEIYMMDTNIKDSRIVKNETCQILASNGYQNWDRELLDLFDR</sequence>
<dbReference type="SUPFAM" id="SSF54919">
    <property type="entry name" value="Nucleoside diphosphate kinase, NDK"/>
    <property type="match status" value="1"/>
</dbReference>